<protein>
    <submittedName>
        <fullName evidence="1">Uncharacterized protein</fullName>
    </submittedName>
</protein>
<accession>A0ACB7Y4D7</accession>
<dbReference type="EMBL" id="CM037155">
    <property type="protein sequence ID" value="KAH7848058.1"/>
    <property type="molecule type" value="Genomic_DNA"/>
</dbReference>
<keyword evidence="2" id="KW-1185">Reference proteome</keyword>
<gene>
    <name evidence="1" type="ORF">Vadar_033270</name>
</gene>
<sequence>MEYRPLEITVISADDLKNVNLISTMDVYVVVSIPTTTTTAAKIKANRKRTPVDKSGGRSPNWNHHLKFSVDESALSPHYPNNITFKIKSQRLLGDREIGEVVVPIKQLLHNTTPSAVAGGDGPSERIVDYQVRSTSGKPKGSFKFSYKFGEKTTVQTEAKNPDKPDLPVTAYPPPPGIGYATAPPAGIGYATAAPPPMAAPYGNPGAYPSPQPGYGYPQPPAGYGGGYPPAPTYGYPQPPAGYGAYGYGAPVDQQMKKKKKKMGGMGMGMGLGAGLLGGLLVGEMISDVGEMGAYDAGYDAGFGDAGF</sequence>
<name>A0ACB7Y4D7_9ERIC</name>
<reference evidence="1 2" key="1">
    <citation type="journal article" date="2021" name="Hortic Res">
        <title>High-quality reference genome and annotation aids understanding of berry development for evergreen blueberry (Vaccinium darrowii).</title>
        <authorList>
            <person name="Yu J."/>
            <person name="Hulse-Kemp A.M."/>
            <person name="Babiker E."/>
            <person name="Staton M."/>
        </authorList>
    </citation>
    <scope>NUCLEOTIDE SEQUENCE [LARGE SCALE GENOMIC DNA]</scope>
    <source>
        <strain evidence="2">cv. NJ 8807/NJ 8810</strain>
        <tissue evidence="1">Young leaf</tissue>
    </source>
</reference>
<dbReference type="Proteomes" id="UP000828048">
    <property type="component" value="Chromosome 5"/>
</dbReference>
<comment type="caution">
    <text evidence="1">The sequence shown here is derived from an EMBL/GenBank/DDBJ whole genome shotgun (WGS) entry which is preliminary data.</text>
</comment>
<evidence type="ECO:0000313" key="1">
    <source>
        <dbReference type="EMBL" id="KAH7848058.1"/>
    </source>
</evidence>
<organism evidence="1 2">
    <name type="scientific">Vaccinium darrowii</name>
    <dbReference type="NCBI Taxonomy" id="229202"/>
    <lineage>
        <taxon>Eukaryota</taxon>
        <taxon>Viridiplantae</taxon>
        <taxon>Streptophyta</taxon>
        <taxon>Embryophyta</taxon>
        <taxon>Tracheophyta</taxon>
        <taxon>Spermatophyta</taxon>
        <taxon>Magnoliopsida</taxon>
        <taxon>eudicotyledons</taxon>
        <taxon>Gunneridae</taxon>
        <taxon>Pentapetalae</taxon>
        <taxon>asterids</taxon>
        <taxon>Ericales</taxon>
        <taxon>Ericaceae</taxon>
        <taxon>Vaccinioideae</taxon>
        <taxon>Vaccinieae</taxon>
        <taxon>Vaccinium</taxon>
    </lineage>
</organism>
<proteinExistence type="predicted"/>
<evidence type="ECO:0000313" key="2">
    <source>
        <dbReference type="Proteomes" id="UP000828048"/>
    </source>
</evidence>